<comment type="caution">
    <text evidence="2">The sequence shown here is derived from an EMBL/GenBank/DDBJ whole genome shotgun (WGS) entry which is preliminary data.</text>
</comment>
<accession>A0A4Y8PUB1</accession>
<dbReference type="Proteomes" id="UP000298246">
    <property type="component" value="Unassembled WGS sequence"/>
</dbReference>
<feature type="domain" description="Restriction endonuclease type IV Mrr" evidence="1">
    <location>
        <begin position="190"/>
        <end position="301"/>
    </location>
</feature>
<dbReference type="Pfam" id="PF04471">
    <property type="entry name" value="Mrr_cat"/>
    <property type="match status" value="1"/>
</dbReference>
<keyword evidence="3" id="KW-1185">Reference proteome</keyword>
<dbReference type="OrthoDB" id="9781481at2"/>
<evidence type="ECO:0000313" key="3">
    <source>
        <dbReference type="Proteomes" id="UP000298246"/>
    </source>
</evidence>
<dbReference type="RefSeq" id="WP_134756428.1">
    <property type="nucleotide sequence ID" value="NZ_MYFO02000001.1"/>
</dbReference>
<dbReference type="InterPro" id="IPR052906">
    <property type="entry name" value="Type_IV_Methyl-Rstrct_Enzyme"/>
</dbReference>
<dbReference type="InterPro" id="IPR011856">
    <property type="entry name" value="tRNA_endonuc-like_dom_sf"/>
</dbReference>
<dbReference type="AlphaFoldDB" id="A0A4Y8PUB1"/>
<protein>
    <submittedName>
        <fullName evidence="2">Restriction endonuclease</fullName>
    </submittedName>
</protein>
<reference evidence="2 3" key="1">
    <citation type="submission" date="2017-03" db="EMBL/GenBank/DDBJ databases">
        <title>Isolation of Levoglucosan Utilizing Bacteria.</title>
        <authorList>
            <person name="Arya A.S."/>
        </authorList>
    </citation>
    <scope>NUCLEOTIDE SEQUENCE [LARGE SCALE GENOMIC DNA]</scope>
    <source>
        <strain evidence="2 3">MEC069</strain>
    </source>
</reference>
<evidence type="ECO:0000259" key="1">
    <source>
        <dbReference type="Pfam" id="PF04471"/>
    </source>
</evidence>
<dbReference type="InterPro" id="IPR011335">
    <property type="entry name" value="Restrct_endonuc-II-like"/>
</dbReference>
<keyword evidence="2" id="KW-0255">Endonuclease</keyword>
<dbReference type="PIRSF" id="PIRSF031853">
    <property type="entry name" value="UPC031853"/>
    <property type="match status" value="1"/>
</dbReference>
<dbReference type="InterPro" id="IPR016984">
    <property type="entry name" value="UCP031853"/>
</dbReference>
<gene>
    <name evidence="2" type="ORF">B5M42_21005</name>
</gene>
<dbReference type="InterPro" id="IPR007560">
    <property type="entry name" value="Restrct_endonuc_IV_Mrr"/>
</dbReference>
<dbReference type="PANTHER" id="PTHR30015">
    <property type="entry name" value="MRR RESTRICTION SYSTEM PROTEIN"/>
    <property type="match status" value="1"/>
</dbReference>
<dbReference type="GO" id="GO:0003677">
    <property type="term" value="F:DNA binding"/>
    <property type="evidence" value="ECO:0007669"/>
    <property type="project" value="InterPro"/>
</dbReference>
<evidence type="ECO:0000313" key="2">
    <source>
        <dbReference type="EMBL" id="TFE84124.1"/>
    </source>
</evidence>
<dbReference type="EMBL" id="MYFO01000038">
    <property type="protein sequence ID" value="TFE84124.1"/>
    <property type="molecule type" value="Genomic_DNA"/>
</dbReference>
<dbReference type="PANTHER" id="PTHR30015:SF7">
    <property type="entry name" value="TYPE IV METHYL-DIRECTED RESTRICTION ENZYME ECOKMRR"/>
    <property type="match status" value="1"/>
</dbReference>
<name>A0A4Y8PUB1_9BACL</name>
<keyword evidence="2" id="KW-0378">Hydrolase</keyword>
<proteinExistence type="predicted"/>
<dbReference type="GO" id="GO:0009307">
    <property type="term" value="P:DNA restriction-modification system"/>
    <property type="evidence" value="ECO:0007669"/>
    <property type="project" value="InterPro"/>
</dbReference>
<organism evidence="2 3">
    <name type="scientific">Paenibacillus athensensis</name>
    <dbReference type="NCBI Taxonomy" id="1967502"/>
    <lineage>
        <taxon>Bacteria</taxon>
        <taxon>Bacillati</taxon>
        <taxon>Bacillota</taxon>
        <taxon>Bacilli</taxon>
        <taxon>Bacillales</taxon>
        <taxon>Paenibacillaceae</taxon>
        <taxon>Paenibacillus</taxon>
    </lineage>
</organism>
<keyword evidence="2" id="KW-0540">Nuclease</keyword>
<sequence>MSKWWMVRAGDYNELIPKWQTQHIASIGWPELGDPAAFSAKEKMMAKANQAYKDEKPGTRLSWVGQVWRFYREIGVGDRVITYSKETREYMIGTVTKAHQHRTDIDPYYPNVICVDWESKRVSRDHLSQGAKNSLGGILTVFRVDDWGQELQGLLGGTVIPQPVDHDEQDEISYQDFIEQAKTMVEDLVDQLDPWQMQDLVGGLLQAMGYQVAISPKGPDGGVDILAHRDAFGFEKPIIKVQVKHRHASSGGPEVQQLLGANPHGASCLFVSTGGFTAAARSSALHNGVKLLDLSGIVELINDWYDKMPVEKQALIPLKRIYVPS</sequence>
<dbReference type="GO" id="GO:0043590">
    <property type="term" value="C:bacterial nucleoid"/>
    <property type="evidence" value="ECO:0007669"/>
    <property type="project" value="TreeGrafter"/>
</dbReference>
<dbReference type="SUPFAM" id="SSF52980">
    <property type="entry name" value="Restriction endonuclease-like"/>
    <property type="match status" value="1"/>
</dbReference>
<dbReference type="GO" id="GO:0015666">
    <property type="term" value="F:restriction endodeoxyribonuclease activity"/>
    <property type="evidence" value="ECO:0007669"/>
    <property type="project" value="TreeGrafter"/>
</dbReference>
<dbReference type="Gene3D" id="3.40.1350.10">
    <property type="match status" value="1"/>
</dbReference>